<evidence type="ECO:0000256" key="8">
    <source>
        <dbReference type="ARBA" id="ARBA00022729"/>
    </source>
</evidence>
<feature type="transmembrane region" description="Helical" evidence="19">
    <location>
        <begin position="610"/>
        <end position="631"/>
    </location>
</feature>
<reference evidence="22" key="2">
    <citation type="submission" date="2023-06" db="EMBL/GenBank/DDBJ databases">
        <authorList>
            <person name="Ma L."/>
            <person name="Liu K.-W."/>
            <person name="Li Z."/>
            <person name="Hsiao Y.-Y."/>
            <person name="Qi Y."/>
            <person name="Fu T."/>
            <person name="Tang G."/>
            <person name="Zhang D."/>
            <person name="Sun W.-H."/>
            <person name="Liu D.-K."/>
            <person name="Li Y."/>
            <person name="Chen G.-Z."/>
            <person name="Liu X.-D."/>
            <person name="Liao X.-Y."/>
            <person name="Jiang Y.-T."/>
            <person name="Yu X."/>
            <person name="Hao Y."/>
            <person name="Huang J."/>
            <person name="Zhao X.-W."/>
            <person name="Ke S."/>
            <person name="Chen Y.-Y."/>
            <person name="Wu W.-L."/>
            <person name="Hsu J.-L."/>
            <person name="Lin Y.-F."/>
            <person name="Huang M.-D."/>
            <person name="Li C.-Y."/>
            <person name="Huang L."/>
            <person name="Wang Z.-W."/>
            <person name="Zhao X."/>
            <person name="Zhong W.-Y."/>
            <person name="Peng D.-H."/>
            <person name="Ahmad S."/>
            <person name="Lan S."/>
            <person name="Zhang J.-S."/>
            <person name="Tsai W.-C."/>
            <person name="Van De Peer Y."/>
            <person name="Liu Z.-J."/>
        </authorList>
    </citation>
    <scope>NUCLEOTIDE SEQUENCE</scope>
    <source>
        <strain evidence="22">CP</strain>
        <tissue evidence="22">Leaves</tissue>
    </source>
</reference>
<feature type="signal peptide" evidence="20">
    <location>
        <begin position="1"/>
        <end position="28"/>
    </location>
</feature>
<accession>A0AAV9C9B7</accession>
<dbReference type="GO" id="GO:0016020">
    <property type="term" value="C:membrane"/>
    <property type="evidence" value="ECO:0007669"/>
    <property type="project" value="UniProtKB-SubCell"/>
</dbReference>
<dbReference type="Gene3D" id="1.10.510.10">
    <property type="entry name" value="Transferase(Phosphotransferase) domain 1"/>
    <property type="match status" value="1"/>
</dbReference>
<dbReference type="Pfam" id="PF11721">
    <property type="entry name" value="Malectin"/>
    <property type="match status" value="1"/>
</dbReference>
<comment type="catalytic activity">
    <reaction evidence="18">
        <text>L-seryl-[protein] + ATP = O-phospho-L-seryl-[protein] + ADP + H(+)</text>
        <dbReference type="Rhea" id="RHEA:17989"/>
        <dbReference type="Rhea" id="RHEA-COMP:9863"/>
        <dbReference type="Rhea" id="RHEA-COMP:11604"/>
        <dbReference type="ChEBI" id="CHEBI:15378"/>
        <dbReference type="ChEBI" id="CHEBI:29999"/>
        <dbReference type="ChEBI" id="CHEBI:30616"/>
        <dbReference type="ChEBI" id="CHEBI:83421"/>
        <dbReference type="ChEBI" id="CHEBI:456216"/>
        <dbReference type="EC" id="2.7.11.1"/>
    </reaction>
</comment>
<name>A0AAV9C9B7_ACOCL</name>
<dbReference type="SUPFAM" id="SSF52058">
    <property type="entry name" value="L domain-like"/>
    <property type="match status" value="1"/>
</dbReference>
<protein>
    <recommendedName>
        <fullName evidence="2">non-specific serine/threonine protein kinase</fullName>
        <ecNumber evidence="2">2.7.11.1</ecNumber>
    </recommendedName>
</protein>
<keyword evidence="12" id="KW-0067">ATP-binding</keyword>
<dbReference type="AlphaFoldDB" id="A0AAV9C9B7"/>
<evidence type="ECO:0000256" key="14">
    <source>
        <dbReference type="ARBA" id="ARBA00023136"/>
    </source>
</evidence>
<keyword evidence="11 22" id="KW-0418">Kinase</keyword>
<keyword evidence="14 19" id="KW-0472">Membrane</keyword>
<dbReference type="PANTHER" id="PTHR48006:SF81">
    <property type="entry name" value="PROTEIN KINASE DOMAIN-CONTAINING PROTEIN"/>
    <property type="match status" value="1"/>
</dbReference>
<dbReference type="FunFam" id="1.10.510.10:FF:000044">
    <property type="entry name" value="Putative LRR receptor-like serine/threonine-protein kinase"/>
    <property type="match status" value="1"/>
</dbReference>
<evidence type="ECO:0000256" key="6">
    <source>
        <dbReference type="ARBA" id="ARBA00022679"/>
    </source>
</evidence>
<dbReference type="PROSITE" id="PS50011">
    <property type="entry name" value="PROTEIN_KINASE_DOM"/>
    <property type="match status" value="1"/>
</dbReference>
<evidence type="ECO:0000256" key="19">
    <source>
        <dbReference type="SAM" id="Phobius"/>
    </source>
</evidence>
<evidence type="ECO:0000256" key="5">
    <source>
        <dbReference type="ARBA" id="ARBA00022614"/>
    </source>
</evidence>
<dbReference type="EC" id="2.7.11.1" evidence="2"/>
<evidence type="ECO:0000256" key="16">
    <source>
        <dbReference type="ARBA" id="ARBA00023180"/>
    </source>
</evidence>
<evidence type="ECO:0000313" key="23">
    <source>
        <dbReference type="Proteomes" id="UP001180020"/>
    </source>
</evidence>
<dbReference type="SUPFAM" id="SSF56112">
    <property type="entry name" value="Protein kinase-like (PK-like)"/>
    <property type="match status" value="1"/>
</dbReference>
<dbReference type="InterPro" id="IPR011009">
    <property type="entry name" value="Kinase-like_dom_sf"/>
</dbReference>
<proteinExistence type="predicted"/>
<evidence type="ECO:0000256" key="18">
    <source>
        <dbReference type="ARBA" id="ARBA00048679"/>
    </source>
</evidence>
<keyword evidence="3" id="KW-0723">Serine/threonine-protein kinase</keyword>
<evidence type="ECO:0000256" key="7">
    <source>
        <dbReference type="ARBA" id="ARBA00022692"/>
    </source>
</evidence>
<evidence type="ECO:0000256" key="3">
    <source>
        <dbReference type="ARBA" id="ARBA00022527"/>
    </source>
</evidence>
<comment type="catalytic activity">
    <reaction evidence="17">
        <text>L-threonyl-[protein] + ATP = O-phospho-L-threonyl-[protein] + ADP + H(+)</text>
        <dbReference type="Rhea" id="RHEA:46608"/>
        <dbReference type="Rhea" id="RHEA-COMP:11060"/>
        <dbReference type="Rhea" id="RHEA-COMP:11605"/>
        <dbReference type="ChEBI" id="CHEBI:15378"/>
        <dbReference type="ChEBI" id="CHEBI:30013"/>
        <dbReference type="ChEBI" id="CHEBI:30616"/>
        <dbReference type="ChEBI" id="CHEBI:61977"/>
        <dbReference type="ChEBI" id="CHEBI:456216"/>
        <dbReference type="EC" id="2.7.11.1"/>
    </reaction>
</comment>
<dbReference type="InterPro" id="IPR000719">
    <property type="entry name" value="Prot_kinase_dom"/>
</dbReference>
<dbReference type="FunFam" id="2.60.120.430:FF:000004">
    <property type="entry name" value="Putative leucine-rich repeat receptor-like serine/threonine-protein kinase"/>
    <property type="match status" value="1"/>
</dbReference>
<keyword evidence="5" id="KW-0433">Leucine-rich repeat</keyword>
<keyword evidence="15 22" id="KW-0675">Receptor</keyword>
<dbReference type="FunFam" id="3.80.10.10:FF:000383">
    <property type="entry name" value="Leucine-rich repeat receptor protein kinase EMS1"/>
    <property type="match status" value="1"/>
</dbReference>
<keyword evidence="13 19" id="KW-1133">Transmembrane helix</keyword>
<dbReference type="Pfam" id="PF07714">
    <property type="entry name" value="PK_Tyr_Ser-Thr"/>
    <property type="match status" value="1"/>
</dbReference>
<dbReference type="InterPro" id="IPR001245">
    <property type="entry name" value="Ser-Thr/Tyr_kinase_cat_dom"/>
</dbReference>
<dbReference type="Gene3D" id="3.30.200.20">
    <property type="entry name" value="Phosphorylase Kinase, domain 1"/>
    <property type="match status" value="1"/>
</dbReference>
<dbReference type="InterPro" id="IPR032675">
    <property type="entry name" value="LRR_dom_sf"/>
</dbReference>
<dbReference type="Proteomes" id="UP001180020">
    <property type="component" value="Unassembled WGS sequence"/>
</dbReference>
<dbReference type="FunFam" id="3.80.10.10:FF:000433">
    <property type="entry name" value="Putative LRR receptor-like serine/threonine-protein kinase isoform A"/>
    <property type="match status" value="1"/>
</dbReference>
<feature type="domain" description="Protein kinase" evidence="21">
    <location>
        <begin position="664"/>
        <end position="941"/>
    </location>
</feature>
<dbReference type="GO" id="GO:0005524">
    <property type="term" value="F:ATP binding"/>
    <property type="evidence" value="ECO:0007669"/>
    <property type="project" value="UniProtKB-KW"/>
</dbReference>
<dbReference type="InterPro" id="IPR008271">
    <property type="entry name" value="Ser/Thr_kinase_AS"/>
</dbReference>
<dbReference type="GO" id="GO:0004674">
    <property type="term" value="F:protein serine/threonine kinase activity"/>
    <property type="evidence" value="ECO:0007669"/>
    <property type="project" value="UniProtKB-KW"/>
</dbReference>
<dbReference type="InterPro" id="IPR001611">
    <property type="entry name" value="Leu-rich_rpt"/>
</dbReference>
<evidence type="ECO:0000313" key="22">
    <source>
        <dbReference type="EMBL" id="KAK1285760.1"/>
    </source>
</evidence>
<gene>
    <name evidence="22" type="primary">LRR-RLK</name>
    <name evidence="22" type="ORF">QJS10_CPB20g01717</name>
</gene>
<dbReference type="SMART" id="SM00220">
    <property type="entry name" value="S_TKc"/>
    <property type="match status" value="1"/>
</dbReference>
<dbReference type="PROSITE" id="PS51257">
    <property type="entry name" value="PROKAR_LIPOPROTEIN"/>
    <property type="match status" value="1"/>
</dbReference>
<dbReference type="Gene3D" id="3.80.10.10">
    <property type="entry name" value="Ribonuclease Inhibitor"/>
    <property type="match status" value="3"/>
</dbReference>
<evidence type="ECO:0000256" key="12">
    <source>
        <dbReference type="ARBA" id="ARBA00022840"/>
    </source>
</evidence>
<keyword evidence="4" id="KW-0597">Phosphoprotein</keyword>
<dbReference type="FunFam" id="3.30.200.20:FF:000217">
    <property type="entry name" value="probable LRR receptor-like serine/threonine-protein kinase At1g53430"/>
    <property type="match status" value="1"/>
</dbReference>
<evidence type="ECO:0000256" key="4">
    <source>
        <dbReference type="ARBA" id="ARBA00022553"/>
    </source>
</evidence>
<dbReference type="InterPro" id="IPR021720">
    <property type="entry name" value="Malectin_dom"/>
</dbReference>
<feature type="chain" id="PRO_5044023995" description="non-specific serine/threonine protein kinase" evidence="20">
    <location>
        <begin position="29"/>
        <end position="998"/>
    </location>
</feature>
<evidence type="ECO:0000256" key="10">
    <source>
        <dbReference type="ARBA" id="ARBA00022741"/>
    </source>
</evidence>
<keyword evidence="6" id="KW-0808">Transferase</keyword>
<evidence type="ECO:0000256" key="11">
    <source>
        <dbReference type="ARBA" id="ARBA00022777"/>
    </source>
</evidence>
<dbReference type="InterPro" id="IPR051824">
    <property type="entry name" value="LRR_Rcpt-Like_S/T_Kinase"/>
</dbReference>
<keyword evidence="9" id="KW-0677">Repeat</keyword>
<reference evidence="22" key="1">
    <citation type="journal article" date="2023" name="Nat. Commun.">
        <title>Diploid and tetraploid genomes of Acorus and the evolution of monocots.</title>
        <authorList>
            <person name="Ma L."/>
            <person name="Liu K.W."/>
            <person name="Li Z."/>
            <person name="Hsiao Y.Y."/>
            <person name="Qi Y."/>
            <person name="Fu T."/>
            <person name="Tang G.D."/>
            <person name="Zhang D."/>
            <person name="Sun W.H."/>
            <person name="Liu D.K."/>
            <person name="Li Y."/>
            <person name="Chen G.Z."/>
            <person name="Liu X.D."/>
            <person name="Liao X.Y."/>
            <person name="Jiang Y.T."/>
            <person name="Yu X."/>
            <person name="Hao Y."/>
            <person name="Huang J."/>
            <person name="Zhao X.W."/>
            <person name="Ke S."/>
            <person name="Chen Y.Y."/>
            <person name="Wu W.L."/>
            <person name="Hsu J.L."/>
            <person name="Lin Y.F."/>
            <person name="Huang M.D."/>
            <person name="Li C.Y."/>
            <person name="Huang L."/>
            <person name="Wang Z.W."/>
            <person name="Zhao X."/>
            <person name="Zhong W.Y."/>
            <person name="Peng D.H."/>
            <person name="Ahmad S."/>
            <person name="Lan S."/>
            <person name="Zhang J.S."/>
            <person name="Tsai W.C."/>
            <person name="Van de Peer Y."/>
            <person name="Liu Z.J."/>
        </authorList>
    </citation>
    <scope>NUCLEOTIDE SEQUENCE</scope>
    <source>
        <strain evidence="22">CP</strain>
    </source>
</reference>
<keyword evidence="23" id="KW-1185">Reference proteome</keyword>
<dbReference type="Gene3D" id="2.60.120.430">
    <property type="entry name" value="Galactose-binding lectin"/>
    <property type="match status" value="1"/>
</dbReference>
<dbReference type="CDD" id="cd14066">
    <property type="entry name" value="STKc_IRAK"/>
    <property type="match status" value="1"/>
</dbReference>
<keyword evidence="7 19" id="KW-0812">Transmembrane</keyword>
<keyword evidence="16" id="KW-0325">Glycoprotein</keyword>
<organism evidence="22 23">
    <name type="scientific">Acorus calamus</name>
    <name type="common">Sweet flag</name>
    <dbReference type="NCBI Taxonomy" id="4465"/>
    <lineage>
        <taxon>Eukaryota</taxon>
        <taxon>Viridiplantae</taxon>
        <taxon>Streptophyta</taxon>
        <taxon>Embryophyta</taxon>
        <taxon>Tracheophyta</taxon>
        <taxon>Spermatophyta</taxon>
        <taxon>Magnoliopsida</taxon>
        <taxon>Liliopsida</taxon>
        <taxon>Acoraceae</taxon>
        <taxon>Acorus</taxon>
    </lineage>
</organism>
<evidence type="ECO:0000256" key="13">
    <source>
        <dbReference type="ARBA" id="ARBA00022989"/>
    </source>
</evidence>
<comment type="subcellular location">
    <subcellularLocation>
        <location evidence="1">Membrane</location>
        <topology evidence="1">Single-pass type I membrane protein</topology>
    </subcellularLocation>
</comment>
<evidence type="ECO:0000256" key="15">
    <source>
        <dbReference type="ARBA" id="ARBA00023170"/>
    </source>
</evidence>
<evidence type="ECO:0000259" key="21">
    <source>
        <dbReference type="PROSITE" id="PS50011"/>
    </source>
</evidence>
<dbReference type="Pfam" id="PF00560">
    <property type="entry name" value="LRR_1"/>
    <property type="match status" value="1"/>
</dbReference>
<comment type="caution">
    <text evidence="22">The sequence shown here is derived from an EMBL/GenBank/DDBJ whole genome shotgun (WGS) entry which is preliminary data.</text>
</comment>
<dbReference type="PANTHER" id="PTHR48006">
    <property type="entry name" value="LEUCINE-RICH REPEAT-CONTAINING PROTEIN DDB_G0281931-RELATED"/>
    <property type="match status" value="1"/>
</dbReference>
<evidence type="ECO:0000256" key="9">
    <source>
        <dbReference type="ARBA" id="ARBA00022737"/>
    </source>
</evidence>
<evidence type="ECO:0000256" key="17">
    <source>
        <dbReference type="ARBA" id="ARBA00047899"/>
    </source>
</evidence>
<dbReference type="PROSITE" id="PS00108">
    <property type="entry name" value="PROTEIN_KINASE_ST"/>
    <property type="match status" value="1"/>
</dbReference>
<evidence type="ECO:0000256" key="20">
    <source>
        <dbReference type="SAM" id="SignalP"/>
    </source>
</evidence>
<keyword evidence="8 20" id="KW-0732">Signal</keyword>
<evidence type="ECO:0000256" key="1">
    <source>
        <dbReference type="ARBA" id="ARBA00004479"/>
    </source>
</evidence>
<evidence type="ECO:0000256" key="2">
    <source>
        <dbReference type="ARBA" id="ARBA00012513"/>
    </source>
</evidence>
<sequence>MKVAMKFSGCVNLVLLIFLSCFSEIGFCLTTRLPQSEVEGLNQVAKTLGMTGWDFTVDPCDPNFSKKIQDSTQGFQRYVKCNCSSTECHVTNLSLKGMNLSGTLPLELDLFPHLVEIDLTRNFLNGTIPPQWASLPLLKISLLGNRLTGQIPKEFGRMTTLNELTLEANWLSGPIPPELGNLTNLTKIQIGSNGFNGTLPDTLANLKNLVDFRISQTNLSGKIPDLIGNWTNLQKLHIQGTNMVGPIPSMISRLTNLTDLRISDMNGSTNAVPDLSTMVNMSFLILRNCNISGKLPDYLWRMLNLTVLDLSFNKFAGEIPQSFQSLNNINYMYLTRNFLTGTVPGWMLLRRKDIDLSYNNLTWVDTFSSSSCQQGTVNLLGNSYTESDLGKATPCFTNSACPHHQNYYLHINCGGEKVSVGDYTYLDDRDLGSSSKYYVSNGNNWAFSSTGNFLDNEMVPDSYIESNTSILSMPDAKLYMQARISPISLTYYGLCLGNGNYTVKLHFAEIRITDKESFTSLGRRIFDVYIQGKLVMKDFNIKDEAGGSNKAIVKNYFSVPVENNTLEIRLYWAGKGTTSLPHKVFYGPLISAISVEPEFKPPGGKKIVKIVVGVLSSMLFLIIMILGILWWKGFLGRKYQDLRDLDLQTASFTLRQMKAATKNFNAANKIGEGGFGPVYKGLLPDGTVIAVKMLSSKSRQGNREFLNEIGMISALQHPNLVKLLGCCVEGIQLLLVYEFMENNSLARALFGPTEYQLNLDWPTRKKICLGIARGLAYLHGESRLKIVHRDIKPTNVLLDKDLNPKISDFGLARLNDDENTHISTRIAGTVGYMAPEYATRGYLTDKADVYSFGVVLLEVVSGKSNSNWRPTEDCFFLLDWAHVSLKRGQLKELIDPRLGMEFNEKEAIRMIKIVFLCTSASPVDRPSMSVVLSMLEGKTQVPDTTNLNLSTHYSNYSIPDLSEKSSSHSAKSLPVDFPHTYPSVTDSDVSLQSNVSML</sequence>
<dbReference type="EMBL" id="JAUJYO010000020">
    <property type="protein sequence ID" value="KAK1285760.1"/>
    <property type="molecule type" value="Genomic_DNA"/>
</dbReference>
<keyword evidence="10" id="KW-0547">Nucleotide-binding</keyword>